<proteinExistence type="predicted"/>
<evidence type="ECO:0000313" key="8">
    <source>
        <dbReference type="Proteomes" id="UP000654075"/>
    </source>
</evidence>
<name>A0A813HFY0_POLGL</name>
<dbReference type="GO" id="GO:0016020">
    <property type="term" value="C:membrane"/>
    <property type="evidence" value="ECO:0007669"/>
    <property type="project" value="UniProtKB-SubCell"/>
</dbReference>
<reference evidence="7" key="1">
    <citation type="submission" date="2021-02" db="EMBL/GenBank/DDBJ databases">
        <authorList>
            <person name="Dougan E. K."/>
            <person name="Rhodes N."/>
            <person name="Thang M."/>
            <person name="Chan C."/>
        </authorList>
    </citation>
    <scope>NUCLEOTIDE SEQUENCE</scope>
</reference>
<dbReference type="Proteomes" id="UP000654075">
    <property type="component" value="Unassembled WGS sequence"/>
</dbReference>
<keyword evidence="3 6" id="KW-1133">Transmembrane helix</keyword>
<feature type="compositionally biased region" description="Basic and acidic residues" evidence="5">
    <location>
        <begin position="506"/>
        <end position="517"/>
    </location>
</feature>
<accession>A0A813HFY0</accession>
<feature type="transmembrane region" description="Helical" evidence="6">
    <location>
        <begin position="165"/>
        <end position="184"/>
    </location>
</feature>
<dbReference type="InterPro" id="IPR036259">
    <property type="entry name" value="MFS_trans_sf"/>
</dbReference>
<comment type="caution">
    <text evidence="7">The sequence shown here is derived from an EMBL/GenBank/DDBJ whole genome shotgun (WGS) entry which is preliminary data.</text>
</comment>
<dbReference type="OMA" id="SFWAVVR"/>
<dbReference type="EMBL" id="CAJNNV010031487">
    <property type="protein sequence ID" value="CAE8636409.1"/>
    <property type="molecule type" value="Genomic_DNA"/>
</dbReference>
<dbReference type="OrthoDB" id="434240at2759"/>
<feature type="region of interest" description="Disordered" evidence="5">
    <location>
        <begin position="491"/>
        <end position="517"/>
    </location>
</feature>
<keyword evidence="8" id="KW-1185">Reference proteome</keyword>
<feature type="transmembrane region" description="Helical" evidence="6">
    <location>
        <begin position="204"/>
        <end position="223"/>
    </location>
</feature>
<comment type="subcellular location">
    <subcellularLocation>
        <location evidence="1">Membrane</location>
        <topology evidence="1">Multi-pass membrane protein</topology>
    </subcellularLocation>
</comment>
<evidence type="ECO:0000313" key="7">
    <source>
        <dbReference type="EMBL" id="CAE8636409.1"/>
    </source>
</evidence>
<protein>
    <recommendedName>
        <fullName evidence="9">Nitrate/nitrite transporter</fullName>
    </recommendedName>
</protein>
<keyword evidence="2 6" id="KW-0812">Transmembrane</keyword>
<sequence length="517" mass="56966">MATAKGEGIVFEIPVDEQLKSTEFKPFKFQGPFLLPNCGRRRRTNPHMRAFWGATLGFTFAFIGWFAFAPLLPVVRVDLGLCDNNAAIQLLPEDERIEACVCKKQCKSTIASANIAAVSFDVATRFVLGSVIEKFGPVKTDCMLLSFGAIVVSISAFIQSGSQLIAARFFVSCLGSTFVVNQFWNSIMFNSKIIGTVNGTAGGWGNLGGGLTQVLMPAIYAMWRSFGLSLSMAWRLSMFFPVSLYVVLVAWLWFCSQDTTTGKFEISMLGKTRRAGPSDYLRVCTDYRVFLMIFQYSSCFGAELVFNNVLVSHFVDNFDVDLLSAGALALCFGGMNLFARSLGGIASDWASNRCGMQGRLWIHFLSLFWEAIFLFIFGCIDKSTGGWPVALAVLICFSIFVNMSEGTSYAIVPYMIPQDLAIVSAVVGAGGTLGAVIATWAFYKYVQDSLLPFKLHACYVMFWALTVPLMKWETLGSMWHNPAKKLVEAPAAQKEEPKVPVPIAEEQPKHAIEEAQL</sequence>
<evidence type="ECO:0000256" key="5">
    <source>
        <dbReference type="SAM" id="MobiDB-lite"/>
    </source>
</evidence>
<gene>
    <name evidence="7" type="ORF">PGLA1383_LOCUS51873</name>
</gene>
<evidence type="ECO:0008006" key="9">
    <source>
        <dbReference type="Google" id="ProtNLM"/>
    </source>
</evidence>
<feature type="transmembrane region" description="Helical" evidence="6">
    <location>
        <begin position="422"/>
        <end position="443"/>
    </location>
</feature>
<dbReference type="SUPFAM" id="SSF103473">
    <property type="entry name" value="MFS general substrate transporter"/>
    <property type="match status" value="1"/>
</dbReference>
<evidence type="ECO:0000256" key="6">
    <source>
        <dbReference type="SAM" id="Phobius"/>
    </source>
</evidence>
<feature type="transmembrane region" description="Helical" evidence="6">
    <location>
        <begin position="360"/>
        <end position="378"/>
    </location>
</feature>
<feature type="transmembrane region" description="Helical" evidence="6">
    <location>
        <begin position="384"/>
        <end position="401"/>
    </location>
</feature>
<dbReference type="InterPro" id="IPR044772">
    <property type="entry name" value="NO3_transporter"/>
</dbReference>
<feature type="transmembrane region" description="Helical" evidence="6">
    <location>
        <begin position="50"/>
        <end position="68"/>
    </location>
</feature>
<dbReference type="AlphaFoldDB" id="A0A813HFY0"/>
<dbReference type="Gene3D" id="1.20.1250.20">
    <property type="entry name" value="MFS general substrate transporter like domains"/>
    <property type="match status" value="2"/>
</dbReference>
<feature type="transmembrane region" description="Helical" evidence="6">
    <location>
        <begin position="235"/>
        <end position="254"/>
    </location>
</feature>
<keyword evidence="4 6" id="KW-0472">Membrane</keyword>
<evidence type="ECO:0000256" key="2">
    <source>
        <dbReference type="ARBA" id="ARBA00022692"/>
    </source>
</evidence>
<dbReference type="GO" id="GO:0015112">
    <property type="term" value="F:nitrate transmembrane transporter activity"/>
    <property type="evidence" value="ECO:0007669"/>
    <property type="project" value="InterPro"/>
</dbReference>
<evidence type="ECO:0000256" key="1">
    <source>
        <dbReference type="ARBA" id="ARBA00004141"/>
    </source>
</evidence>
<organism evidence="7 8">
    <name type="scientific">Polarella glacialis</name>
    <name type="common">Dinoflagellate</name>
    <dbReference type="NCBI Taxonomy" id="89957"/>
    <lineage>
        <taxon>Eukaryota</taxon>
        <taxon>Sar</taxon>
        <taxon>Alveolata</taxon>
        <taxon>Dinophyceae</taxon>
        <taxon>Suessiales</taxon>
        <taxon>Suessiaceae</taxon>
        <taxon>Polarella</taxon>
    </lineage>
</organism>
<evidence type="ECO:0000256" key="3">
    <source>
        <dbReference type="ARBA" id="ARBA00022989"/>
    </source>
</evidence>
<evidence type="ECO:0000256" key="4">
    <source>
        <dbReference type="ARBA" id="ARBA00023136"/>
    </source>
</evidence>
<feature type="transmembrane region" description="Helical" evidence="6">
    <location>
        <begin position="322"/>
        <end position="339"/>
    </location>
</feature>
<dbReference type="PANTHER" id="PTHR23515">
    <property type="entry name" value="HIGH-AFFINITY NITRATE TRANSPORTER 2.3"/>
    <property type="match status" value="1"/>
</dbReference>